<organism evidence="1 2">
    <name type="scientific">Shewanella dokdonensis</name>
    <dbReference type="NCBI Taxonomy" id="712036"/>
    <lineage>
        <taxon>Bacteria</taxon>
        <taxon>Pseudomonadati</taxon>
        <taxon>Pseudomonadota</taxon>
        <taxon>Gammaproteobacteria</taxon>
        <taxon>Alteromonadales</taxon>
        <taxon>Shewanellaceae</taxon>
        <taxon>Shewanella</taxon>
    </lineage>
</organism>
<proteinExistence type="predicted"/>
<evidence type="ECO:0000313" key="2">
    <source>
        <dbReference type="Proteomes" id="UP000676428"/>
    </source>
</evidence>
<dbReference type="PANTHER" id="PTHR37947">
    <property type="entry name" value="BLL2462 PROTEIN"/>
    <property type="match status" value="1"/>
</dbReference>
<dbReference type="SUPFAM" id="SSF52317">
    <property type="entry name" value="Class I glutamine amidotransferase-like"/>
    <property type="match status" value="1"/>
</dbReference>
<dbReference type="Gene3D" id="3.40.50.880">
    <property type="match status" value="1"/>
</dbReference>
<protein>
    <submittedName>
        <fullName evidence="1">Uncharacterized protein</fullName>
    </submittedName>
</protein>
<dbReference type="InterPro" id="IPR029062">
    <property type="entry name" value="Class_I_gatase-like"/>
</dbReference>
<accession>A0ABX8DBM4</accession>
<dbReference type="EMBL" id="CP074572">
    <property type="protein sequence ID" value="QVK21988.1"/>
    <property type="molecule type" value="Genomic_DNA"/>
</dbReference>
<name>A0ABX8DBM4_9GAMM</name>
<dbReference type="RefSeq" id="WP_213680648.1">
    <property type="nucleotide sequence ID" value="NZ_CP074572.1"/>
</dbReference>
<keyword evidence="2" id="KW-1185">Reference proteome</keyword>
<sequence>MLFEHWQQQHGALSPEVIMVTHRSVMPEGFTEFNTQGVQHADTISDAMQQAAALIPNNASGEVTLISDGMATDQHWQTTVAHLAARGIPLSVLALPAQQTHAVIADVAVQPWYHGQQFQAEVNILGADNAKSGNELRLVLRQQGRELARVEGINNQQALVSIKAALPDNEINTLELALMDGATIVSQKTLTLGRQAPLSLLYVSTHPEQLNALATLLGSGFTITSVTPTALHDVADLAQFTAVIMDDVASEQLPLPQQQRLLTAVNEQGVGLLYAGARMLLLKKI</sequence>
<dbReference type="Proteomes" id="UP000676428">
    <property type="component" value="Chromosome"/>
</dbReference>
<reference evidence="1 2" key="1">
    <citation type="journal article" date="2012" name="Int. J. Syst. Evol. Microbiol.">
        <title>Shewanella dokdonensis sp. nov., isolated from seawater.</title>
        <authorList>
            <person name="Sung H.R."/>
            <person name="Yoon J.H."/>
            <person name="Ghim S.Y."/>
        </authorList>
    </citation>
    <scope>NUCLEOTIDE SEQUENCE [LARGE SCALE GENOMIC DNA]</scope>
    <source>
        <strain evidence="1 2">DSM 23626</strain>
    </source>
</reference>
<gene>
    <name evidence="1" type="ORF">KHX94_10850</name>
</gene>
<dbReference type="PANTHER" id="PTHR37947:SF2">
    <property type="entry name" value="VON WILLEBRAND FACTOR TYPE A"/>
    <property type="match status" value="1"/>
</dbReference>
<evidence type="ECO:0000313" key="1">
    <source>
        <dbReference type="EMBL" id="QVK21988.1"/>
    </source>
</evidence>